<dbReference type="Gene3D" id="1.10.8.430">
    <property type="entry name" value="Helical domain of apoptotic protease-activating factors"/>
    <property type="match status" value="1"/>
</dbReference>
<dbReference type="InterPro" id="IPR005158">
    <property type="entry name" value="BTAD"/>
</dbReference>
<reference evidence="9" key="1">
    <citation type="journal article" date="2014" name="Int. J. Syst. Evol. Microbiol.">
        <title>Complete genome sequence of Corynebacterium casei LMG S-19264T (=DSM 44701T), isolated from a smear-ripened cheese.</title>
        <authorList>
            <consortium name="US DOE Joint Genome Institute (JGI-PGF)"/>
            <person name="Walter F."/>
            <person name="Albersmeier A."/>
            <person name="Kalinowski J."/>
            <person name="Ruckert C."/>
        </authorList>
    </citation>
    <scope>NUCLEOTIDE SEQUENCE</scope>
    <source>
        <strain evidence="9">JCM 3093</strain>
    </source>
</reference>
<feature type="region of interest" description="Disordered" evidence="7">
    <location>
        <begin position="245"/>
        <end position="270"/>
    </location>
</feature>
<feature type="DNA-binding region" description="OmpR/PhoB-type" evidence="6">
    <location>
        <begin position="1"/>
        <end position="88"/>
    </location>
</feature>
<reference evidence="9" key="2">
    <citation type="submission" date="2022-09" db="EMBL/GenBank/DDBJ databases">
        <authorList>
            <person name="Sun Q."/>
            <person name="Ohkuma M."/>
        </authorList>
    </citation>
    <scope>NUCLEOTIDE SEQUENCE</scope>
    <source>
        <strain evidence="9">JCM 3093</strain>
    </source>
</reference>
<evidence type="ECO:0000313" key="9">
    <source>
        <dbReference type="EMBL" id="GGK93223.1"/>
    </source>
</evidence>
<name>A0AA37BMD9_9ACTN</name>
<feature type="domain" description="OmpR/PhoB-type" evidence="8">
    <location>
        <begin position="1"/>
        <end position="88"/>
    </location>
</feature>
<keyword evidence="2" id="KW-0677">Repeat</keyword>
<accession>A0AA37BMD9</accession>
<gene>
    <name evidence="9" type="ORF">GCM10010126_60630</name>
</gene>
<proteinExistence type="inferred from homology"/>
<dbReference type="InterPro" id="IPR042197">
    <property type="entry name" value="Apaf_helical"/>
</dbReference>
<dbReference type="GO" id="GO:0006355">
    <property type="term" value="P:regulation of DNA-templated transcription"/>
    <property type="evidence" value="ECO:0007669"/>
    <property type="project" value="InterPro"/>
</dbReference>
<evidence type="ECO:0000256" key="2">
    <source>
        <dbReference type="ARBA" id="ARBA00022737"/>
    </source>
</evidence>
<sequence>MLGPLELWAEGRQVPLGGGKPRTLLAALLVDPNRVVPLERLIDAIWAESPPDSAKSIIQTYVSGLRRATRHVQEDLIVSRPPGYLIRIPEGALDRDGFERLAAEGDAAAVDGRHHDAVKAYRQALELWRGPALGGLGDSLLRSEAARLDELRIAVTERRIASELALGRHERLVAELTALAARHPTRERFRRDLMVVLYRLGRQADALRVYREGRDVLIAELGIEPGAELQAVHQLILEADDESLGRTWEPSRPAQGPHAVEPAGERIPPAQLPAAPSDFTGREQEIAAVSDVLAAGSLCVISGPGGSGKSALATHLARVLGGGYPDGQVYAELTGTSEAPVTPMEVLGRVLRQLGAVPPDTLEARTTQYRSLLSGRRMLILLDDAQAEQQVRPLLPGSTGCGVIVTSRSRLPGLEGMALVELDVLTADESLRLLGRIVGEDRIKADPRSAAGIVRHCGQLPLALRIAGARLATRRTWSVALLAERLRDERRRLDELAVGDRAVRASIELSYRLLDAPGKRALRLLGLLGLPSFPAWVAAALLDVGGEEGELVLERLVDAQLVEVQAVDGAAGIRYRLHDLIRLFARERAEIEETPEARAAAVIAVLGRWLWLLREIGSLAHPGAVALDAGHSLARPADPDVARAVLAAPQEWFDLEQQSLVQGVELASSMDLDEIALQLASALYASIFISANVFDVWTRTHTAALDVNQRKGNAHGAATLLTELGQLRYEQDRFAEARAYFAQALSMFRIARHERGEAAALAGLGLACREQGYLPEALHFLGAAQELWRRLGDEGTLAHVKRVAGSVHLEKGDYRASWQELTDALWLYRKVGSRRGEGMTQRTIALYHQARGELDNAGSACDQALAIFREHGDRLMEAYALRTRGKTSMREGRPAEARPQLQESLAICQELDDRFGIAVAVRTVGQLDLTEGRLHDARKRLAEARELFGALGLPLWQARVGKDEALVLEALHEEERARAVLAEAVETFRTHGAREYDELAFQPGRSDPEAAP</sequence>
<dbReference type="GO" id="GO:0003677">
    <property type="term" value="F:DNA binding"/>
    <property type="evidence" value="ECO:0007669"/>
    <property type="project" value="UniProtKB-UniRule"/>
</dbReference>
<dbReference type="Pfam" id="PF13424">
    <property type="entry name" value="TPR_12"/>
    <property type="match status" value="1"/>
</dbReference>
<dbReference type="InterPro" id="IPR011990">
    <property type="entry name" value="TPR-like_helical_dom_sf"/>
</dbReference>
<evidence type="ECO:0000256" key="7">
    <source>
        <dbReference type="SAM" id="MobiDB-lite"/>
    </source>
</evidence>
<organism evidence="9 10">
    <name type="scientific">Planomonospora parontospora</name>
    <dbReference type="NCBI Taxonomy" id="58119"/>
    <lineage>
        <taxon>Bacteria</taxon>
        <taxon>Bacillati</taxon>
        <taxon>Actinomycetota</taxon>
        <taxon>Actinomycetes</taxon>
        <taxon>Streptosporangiales</taxon>
        <taxon>Streptosporangiaceae</taxon>
        <taxon>Planomonospora</taxon>
    </lineage>
</organism>
<dbReference type="InterPro" id="IPR003593">
    <property type="entry name" value="AAA+_ATPase"/>
</dbReference>
<evidence type="ECO:0000256" key="4">
    <source>
        <dbReference type="ARBA" id="ARBA00023125"/>
    </source>
</evidence>
<dbReference type="Pfam" id="PF00931">
    <property type="entry name" value="NB-ARC"/>
    <property type="match status" value="1"/>
</dbReference>
<dbReference type="Gene3D" id="3.40.50.300">
    <property type="entry name" value="P-loop containing nucleotide triphosphate hydrolases"/>
    <property type="match status" value="1"/>
</dbReference>
<protein>
    <submittedName>
        <fullName evidence="9">SARP family transcriptional regulator</fullName>
    </submittedName>
</protein>
<dbReference type="SUPFAM" id="SSF48452">
    <property type="entry name" value="TPR-like"/>
    <property type="match status" value="3"/>
</dbReference>
<dbReference type="InterPro" id="IPR002182">
    <property type="entry name" value="NB-ARC"/>
</dbReference>
<dbReference type="GO" id="GO:0000160">
    <property type="term" value="P:phosphorelay signal transduction system"/>
    <property type="evidence" value="ECO:0007669"/>
    <property type="project" value="InterPro"/>
</dbReference>
<dbReference type="Pfam" id="PF00486">
    <property type="entry name" value="Trans_reg_C"/>
    <property type="match status" value="1"/>
</dbReference>
<dbReference type="AlphaFoldDB" id="A0AA37BMD9"/>
<dbReference type="PRINTS" id="PR00364">
    <property type="entry name" value="DISEASERSIST"/>
</dbReference>
<keyword evidence="3" id="KW-0805">Transcription regulation</keyword>
<dbReference type="SMART" id="SM00382">
    <property type="entry name" value="AAA"/>
    <property type="match status" value="1"/>
</dbReference>
<dbReference type="Proteomes" id="UP000627984">
    <property type="component" value="Unassembled WGS sequence"/>
</dbReference>
<dbReference type="SMART" id="SM00028">
    <property type="entry name" value="TPR"/>
    <property type="match status" value="5"/>
</dbReference>
<dbReference type="PROSITE" id="PS51755">
    <property type="entry name" value="OMPR_PHOB"/>
    <property type="match status" value="1"/>
</dbReference>
<dbReference type="SUPFAM" id="SSF46894">
    <property type="entry name" value="C-terminal effector domain of the bipartite response regulators"/>
    <property type="match status" value="1"/>
</dbReference>
<dbReference type="InterPro" id="IPR027417">
    <property type="entry name" value="P-loop_NTPase"/>
</dbReference>
<dbReference type="InterPro" id="IPR036388">
    <property type="entry name" value="WH-like_DNA-bd_sf"/>
</dbReference>
<dbReference type="EMBL" id="BMQD01000027">
    <property type="protein sequence ID" value="GGK93223.1"/>
    <property type="molecule type" value="Genomic_DNA"/>
</dbReference>
<comment type="caution">
    <text evidence="9">The sequence shown here is derived from an EMBL/GenBank/DDBJ whole genome shotgun (WGS) entry which is preliminary data.</text>
</comment>
<dbReference type="PANTHER" id="PTHR35807">
    <property type="entry name" value="TRANSCRIPTIONAL REGULATOR REDD-RELATED"/>
    <property type="match status" value="1"/>
</dbReference>
<dbReference type="CDD" id="cd15831">
    <property type="entry name" value="BTAD"/>
    <property type="match status" value="1"/>
</dbReference>
<evidence type="ECO:0000256" key="5">
    <source>
        <dbReference type="ARBA" id="ARBA00023163"/>
    </source>
</evidence>
<dbReference type="InterPro" id="IPR016032">
    <property type="entry name" value="Sig_transdc_resp-reg_C-effctor"/>
</dbReference>
<dbReference type="InterPro" id="IPR019734">
    <property type="entry name" value="TPR_rpt"/>
</dbReference>
<dbReference type="Gene3D" id="1.10.10.10">
    <property type="entry name" value="Winged helix-like DNA-binding domain superfamily/Winged helix DNA-binding domain"/>
    <property type="match status" value="1"/>
</dbReference>
<dbReference type="Pfam" id="PF03704">
    <property type="entry name" value="BTAD"/>
    <property type="match status" value="1"/>
</dbReference>
<dbReference type="PANTHER" id="PTHR35807:SF1">
    <property type="entry name" value="TRANSCRIPTIONAL REGULATOR REDD"/>
    <property type="match status" value="1"/>
</dbReference>
<keyword evidence="4 6" id="KW-0238">DNA-binding</keyword>
<comment type="similarity">
    <text evidence="1">Belongs to the AfsR/DnrI/RedD regulatory family.</text>
</comment>
<dbReference type="InterPro" id="IPR001867">
    <property type="entry name" value="OmpR/PhoB-type_DNA-bd"/>
</dbReference>
<dbReference type="Gene3D" id="1.25.40.10">
    <property type="entry name" value="Tetratricopeptide repeat domain"/>
    <property type="match status" value="2"/>
</dbReference>
<evidence type="ECO:0000256" key="3">
    <source>
        <dbReference type="ARBA" id="ARBA00023015"/>
    </source>
</evidence>
<dbReference type="SMART" id="SM00862">
    <property type="entry name" value="Trans_reg_C"/>
    <property type="match status" value="1"/>
</dbReference>
<dbReference type="SUPFAM" id="SSF52540">
    <property type="entry name" value="P-loop containing nucleoside triphosphate hydrolases"/>
    <property type="match status" value="1"/>
</dbReference>
<evidence type="ECO:0000313" key="10">
    <source>
        <dbReference type="Proteomes" id="UP000627984"/>
    </source>
</evidence>
<keyword evidence="5" id="KW-0804">Transcription</keyword>
<dbReference type="SMART" id="SM01043">
    <property type="entry name" value="BTAD"/>
    <property type="match status" value="1"/>
</dbReference>
<evidence type="ECO:0000256" key="1">
    <source>
        <dbReference type="ARBA" id="ARBA00005820"/>
    </source>
</evidence>
<evidence type="ECO:0000259" key="8">
    <source>
        <dbReference type="PROSITE" id="PS51755"/>
    </source>
</evidence>
<dbReference type="GO" id="GO:0043531">
    <property type="term" value="F:ADP binding"/>
    <property type="evidence" value="ECO:0007669"/>
    <property type="project" value="InterPro"/>
</dbReference>
<evidence type="ECO:0000256" key="6">
    <source>
        <dbReference type="PROSITE-ProRule" id="PRU01091"/>
    </source>
</evidence>
<dbReference type="InterPro" id="IPR051677">
    <property type="entry name" value="AfsR-DnrI-RedD_regulator"/>
</dbReference>